<protein>
    <submittedName>
        <fullName evidence="1">Uncharacterized protein</fullName>
    </submittedName>
</protein>
<dbReference type="EMBL" id="JARK01001362">
    <property type="protein sequence ID" value="EYC18736.1"/>
    <property type="molecule type" value="Genomic_DNA"/>
</dbReference>
<reference evidence="2" key="1">
    <citation type="journal article" date="2015" name="Nat. Genet.">
        <title>The genome and transcriptome of the zoonotic hookworm Ancylostoma ceylanicum identify infection-specific gene families.</title>
        <authorList>
            <person name="Schwarz E.M."/>
            <person name="Hu Y."/>
            <person name="Antoshechkin I."/>
            <person name="Miller M.M."/>
            <person name="Sternberg P.W."/>
            <person name="Aroian R.V."/>
        </authorList>
    </citation>
    <scope>NUCLEOTIDE SEQUENCE</scope>
    <source>
        <strain evidence="2">HY135</strain>
    </source>
</reference>
<keyword evidence="2" id="KW-1185">Reference proteome</keyword>
<dbReference type="AlphaFoldDB" id="A0A016UUT2"/>
<dbReference type="Proteomes" id="UP000024635">
    <property type="component" value="Unassembled WGS sequence"/>
</dbReference>
<organism evidence="1 2">
    <name type="scientific">Ancylostoma ceylanicum</name>
    <dbReference type="NCBI Taxonomy" id="53326"/>
    <lineage>
        <taxon>Eukaryota</taxon>
        <taxon>Metazoa</taxon>
        <taxon>Ecdysozoa</taxon>
        <taxon>Nematoda</taxon>
        <taxon>Chromadorea</taxon>
        <taxon>Rhabditida</taxon>
        <taxon>Rhabditina</taxon>
        <taxon>Rhabditomorpha</taxon>
        <taxon>Strongyloidea</taxon>
        <taxon>Ancylostomatidae</taxon>
        <taxon>Ancylostomatinae</taxon>
        <taxon>Ancylostoma</taxon>
    </lineage>
</organism>
<comment type="caution">
    <text evidence="1">The sequence shown here is derived from an EMBL/GenBank/DDBJ whole genome shotgun (WGS) entry which is preliminary data.</text>
</comment>
<evidence type="ECO:0000313" key="2">
    <source>
        <dbReference type="Proteomes" id="UP000024635"/>
    </source>
</evidence>
<evidence type="ECO:0000313" key="1">
    <source>
        <dbReference type="EMBL" id="EYC18736.1"/>
    </source>
</evidence>
<gene>
    <name evidence="1" type="primary">Acey_s0026.g1338</name>
    <name evidence="1" type="ORF">Y032_0026g1338</name>
</gene>
<sequence length="72" mass="8181">MANKKEAIEPKIEYICTRTSESSRCNREQEMLTLTSTEENIQCCRAPGGKRKRVETRTKTGLAVAAVQREYS</sequence>
<accession>A0A016UUT2</accession>
<proteinExistence type="predicted"/>
<name>A0A016UUT2_9BILA</name>